<dbReference type="Proteomes" id="UP000008312">
    <property type="component" value="Unassembled WGS sequence"/>
</dbReference>
<evidence type="ECO:0000256" key="3">
    <source>
        <dbReference type="ARBA" id="ARBA00022679"/>
    </source>
</evidence>
<gene>
    <name evidence="7" type="ORF">GSBLH_T00000149001</name>
</gene>
<dbReference type="Pfam" id="PF10394">
    <property type="entry name" value="Hat1_N"/>
    <property type="match status" value="1"/>
</dbReference>
<name>D8LV80_BLAHO</name>
<dbReference type="InterPro" id="IPR019467">
    <property type="entry name" value="Hat1_N"/>
</dbReference>
<dbReference type="GO" id="GO:0000781">
    <property type="term" value="C:chromosome, telomeric region"/>
    <property type="evidence" value="ECO:0007669"/>
    <property type="project" value="GOC"/>
</dbReference>
<protein>
    <recommendedName>
        <fullName evidence="2">histone acetyltransferase</fullName>
        <ecNumber evidence="2">2.3.1.48</ecNumber>
    </recommendedName>
</protein>
<dbReference type="Gene3D" id="3.40.630.30">
    <property type="match status" value="1"/>
</dbReference>
<comment type="catalytic activity">
    <reaction evidence="5">
        <text>L-lysyl-[protein] + acetyl-CoA = N(6)-acetyl-L-lysyl-[protein] + CoA + H(+)</text>
        <dbReference type="Rhea" id="RHEA:45948"/>
        <dbReference type="Rhea" id="RHEA-COMP:9752"/>
        <dbReference type="Rhea" id="RHEA-COMP:10731"/>
        <dbReference type="ChEBI" id="CHEBI:15378"/>
        <dbReference type="ChEBI" id="CHEBI:29969"/>
        <dbReference type="ChEBI" id="CHEBI:57287"/>
        <dbReference type="ChEBI" id="CHEBI:57288"/>
        <dbReference type="ChEBI" id="CHEBI:61930"/>
        <dbReference type="EC" id="2.3.1.48"/>
    </reaction>
</comment>
<keyword evidence="4" id="KW-0012">Acyltransferase</keyword>
<dbReference type="AlphaFoldDB" id="D8LV80"/>
<dbReference type="EC" id="2.3.1.48" evidence="2"/>
<evidence type="ECO:0000256" key="5">
    <source>
        <dbReference type="ARBA" id="ARBA00048017"/>
    </source>
</evidence>
<reference evidence="7" key="1">
    <citation type="submission" date="2010-02" db="EMBL/GenBank/DDBJ databases">
        <title>Sequencing and annotation of the Blastocystis hominis genome.</title>
        <authorList>
            <person name="Wincker P."/>
        </authorList>
    </citation>
    <scope>NUCLEOTIDE SEQUENCE</scope>
    <source>
        <strain evidence="7">Singapore isolate B</strain>
    </source>
</reference>
<dbReference type="EMBL" id="FN668638">
    <property type="protein sequence ID" value="CBK19719.2"/>
    <property type="molecule type" value="Genomic_DNA"/>
</dbReference>
<dbReference type="GO" id="GO:0031509">
    <property type="term" value="P:subtelomeric heterochromatin formation"/>
    <property type="evidence" value="ECO:0007669"/>
    <property type="project" value="InterPro"/>
</dbReference>
<dbReference type="InterPro" id="IPR016181">
    <property type="entry name" value="Acyl_CoA_acyltransferase"/>
</dbReference>
<keyword evidence="8" id="KW-1185">Reference proteome</keyword>
<dbReference type="OrthoDB" id="10253098at2759"/>
<evidence type="ECO:0000259" key="6">
    <source>
        <dbReference type="Pfam" id="PF10394"/>
    </source>
</evidence>
<dbReference type="InterPro" id="IPR037113">
    <property type="entry name" value="Hat1_N_sf"/>
</dbReference>
<dbReference type="Gene3D" id="3.90.360.10">
    <property type="entry name" value="Histone acetyl transferase 1 (HAT1), N-terminal domain"/>
    <property type="match status" value="1"/>
</dbReference>
<evidence type="ECO:0000256" key="1">
    <source>
        <dbReference type="ARBA" id="ARBA00010543"/>
    </source>
</evidence>
<evidence type="ECO:0000313" key="8">
    <source>
        <dbReference type="Proteomes" id="UP000008312"/>
    </source>
</evidence>
<dbReference type="SUPFAM" id="SSF55729">
    <property type="entry name" value="Acyl-CoA N-acyltransferases (Nat)"/>
    <property type="match status" value="1"/>
</dbReference>
<dbReference type="InParanoid" id="D8LV80"/>
<dbReference type="GO" id="GO:0005634">
    <property type="term" value="C:nucleus"/>
    <property type="evidence" value="ECO:0007669"/>
    <property type="project" value="InterPro"/>
</dbReference>
<dbReference type="GO" id="GO:0004402">
    <property type="term" value="F:histone acetyltransferase activity"/>
    <property type="evidence" value="ECO:0007669"/>
    <property type="project" value="InterPro"/>
</dbReference>
<evidence type="ECO:0000256" key="4">
    <source>
        <dbReference type="ARBA" id="ARBA00023315"/>
    </source>
</evidence>
<dbReference type="InterPro" id="IPR017380">
    <property type="entry name" value="Hist_AcTrfase_B-typ_cat-su"/>
</dbReference>
<accession>D8LV80</accession>
<dbReference type="PANTHER" id="PTHR12046">
    <property type="entry name" value="HISTONE ACETYLTRANSFERASE TYPE B CATALYTIC SUBUNIT"/>
    <property type="match status" value="1"/>
</dbReference>
<feature type="domain" description="Histone acetyl transferase HAT1 N-terminal" evidence="6">
    <location>
        <begin position="124"/>
        <end position="279"/>
    </location>
</feature>
<proteinExistence type="inferred from homology"/>
<evidence type="ECO:0000256" key="2">
    <source>
        <dbReference type="ARBA" id="ARBA00013184"/>
    </source>
</evidence>
<comment type="similarity">
    <text evidence="1">Belongs to the HAT1 family.</text>
</comment>
<organism evidence="7">
    <name type="scientific">Blastocystis hominis</name>
    <dbReference type="NCBI Taxonomy" id="12968"/>
    <lineage>
        <taxon>Eukaryota</taxon>
        <taxon>Sar</taxon>
        <taxon>Stramenopiles</taxon>
        <taxon>Bigyra</taxon>
        <taxon>Opalozoa</taxon>
        <taxon>Opalinata</taxon>
        <taxon>Blastocystidae</taxon>
        <taxon>Blastocystis</taxon>
    </lineage>
</organism>
<keyword evidence="3" id="KW-0808">Transferase</keyword>
<evidence type="ECO:0000313" key="7">
    <source>
        <dbReference type="EMBL" id="CBK19719.2"/>
    </source>
</evidence>
<dbReference type="RefSeq" id="XP_012893767.1">
    <property type="nucleotide sequence ID" value="XM_013038313.1"/>
</dbReference>
<dbReference type="GeneID" id="24917468"/>
<sequence>MSLKMIAYILLWDLQRYVYYQESSPITSIWSVFTMLVLFVDFLLESAGTSGIVRSQPNYHLFVFVSHTFRAENSKLISLLMESEKRPANNVEIENAEKRVHVNSPSNSNQNTALNVKTEEEQLVVDANSVVTFHQVTVQKNPDGSLKMVQLCPDFHPGMSHQIFKDEKIVGVKNPEIDIYFNPLSCDMCVLAKCDSSAEDKKKLSRRVRKWTPENTNINRLNFMPRILPIEESSKPLGICLETYTSHSTDFSLYFDTLTSPRSVQFFKNVQSLSYWFIDGASEIVVTEDSPHRWLVLSLYASIDQRPCLAGFCLLYVFSNPFQSPPHSLRLCQILILPPFQKQVFVPSGEEPDMLLWPMPASYKSGDSVVAIDPLHIRFTSNYLSEELRLATVRFKDTIFQRKLVSTPSTAINEVHIELKEKEVPFEVRFPVSGLIRRSPRMRAILCRFRRTARPSRSRRTIFMAPTTR</sequence>